<keyword evidence="2" id="KW-1185">Reference proteome</keyword>
<proteinExistence type="predicted"/>
<sequence>MHILTLELFGRPEAIPVHFHVPEEAFGIKRAAESANAHVIRRIRLKNWKSQFSELFERDLLCVEEFCTGLAQVQMVREGCERGPDVGESNQCSRDTFNIASAGVVGHHDSIVNFMGVEAEGANRPPQTLRVTCSGDASASLRRRPQLSLRECSELFVENIACGPCSFIRILAVMFGVLQQFYSATIIPCVFTASLALQKGGEERLCRLCCEDCGGRALDELVGPFRVVSQPEEVRLRLRSATGGHCHRFPRHPEAVK</sequence>
<name>A0A2R5H2G7_9STRA</name>
<protein>
    <submittedName>
        <fullName evidence="1">Uncharacterized protein</fullName>
    </submittedName>
</protein>
<evidence type="ECO:0000313" key="1">
    <source>
        <dbReference type="EMBL" id="GBG35293.1"/>
    </source>
</evidence>
<comment type="caution">
    <text evidence="1">The sequence shown here is derived from an EMBL/GenBank/DDBJ whole genome shotgun (WGS) entry which is preliminary data.</text>
</comment>
<evidence type="ECO:0000313" key="2">
    <source>
        <dbReference type="Proteomes" id="UP000241890"/>
    </source>
</evidence>
<organism evidence="1 2">
    <name type="scientific">Hondaea fermentalgiana</name>
    <dbReference type="NCBI Taxonomy" id="2315210"/>
    <lineage>
        <taxon>Eukaryota</taxon>
        <taxon>Sar</taxon>
        <taxon>Stramenopiles</taxon>
        <taxon>Bigyra</taxon>
        <taxon>Labyrinthulomycetes</taxon>
        <taxon>Thraustochytrida</taxon>
        <taxon>Thraustochytriidae</taxon>
        <taxon>Hondaea</taxon>
    </lineage>
</organism>
<gene>
    <name evidence="1" type="ORF">FCC1311_115162</name>
</gene>
<accession>A0A2R5H2G7</accession>
<dbReference type="Proteomes" id="UP000241890">
    <property type="component" value="Unassembled WGS sequence"/>
</dbReference>
<dbReference type="AlphaFoldDB" id="A0A2R5H2G7"/>
<dbReference type="InParanoid" id="A0A2R5H2G7"/>
<dbReference type="EMBL" id="BEYU01000630">
    <property type="protein sequence ID" value="GBG35293.1"/>
    <property type="molecule type" value="Genomic_DNA"/>
</dbReference>
<reference evidence="1 2" key="1">
    <citation type="submission" date="2017-12" db="EMBL/GenBank/DDBJ databases">
        <title>Sequencing, de novo assembly and annotation of complete genome of a new Thraustochytrid species, strain FCC1311.</title>
        <authorList>
            <person name="Sedici K."/>
            <person name="Godart F."/>
            <person name="Aiese Cigliano R."/>
            <person name="Sanseverino W."/>
            <person name="Barakat M."/>
            <person name="Ortet P."/>
            <person name="Marechal E."/>
            <person name="Cagnac O."/>
            <person name="Amato A."/>
        </authorList>
    </citation>
    <scope>NUCLEOTIDE SEQUENCE [LARGE SCALE GENOMIC DNA]</scope>
</reference>